<organism evidence="1 2">
    <name type="scientific">Monilinia fructigena</name>
    <dbReference type="NCBI Taxonomy" id="38457"/>
    <lineage>
        <taxon>Eukaryota</taxon>
        <taxon>Fungi</taxon>
        <taxon>Dikarya</taxon>
        <taxon>Ascomycota</taxon>
        <taxon>Pezizomycotina</taxon>
        <taxon>Leotiomycetes</taxon>
        <taxon>Helotiales</taxon>
        <taxon>Sclerotiniaceae</taxon>
        <taxon>Monilinia</taxon>
    </lineage>
</organism>
<comment type="caution">
    <text evidence="1">The sequence shown here is derived from an EMBL/GenBank/DDBJ whole genome shotgun (WGS) entry which is preliminary data.</text>
</comment>
<dbReference type="EMBL" id="QKRW01000084">
    <property type="protein sequence ID" value="RAL58393.1"/>
    <property type="molecule type" value="Genomic_DNA"/>
</dbReference>
<keyword evidence="2" id="KW-1185">Reference proteome</keyword>
<evidence type="ECO:0008006" key="3">
    <source>
        <dbReference type="Google" id="ProtNLM"/>
    </source>
</evidence>
<dbReference type="SUPFAM" id="SSF53098">
    <property type="entry name" value="Ribonuclease H-like"/>
    <property type="match status" value="1"/>
</dbReference>
<dbReference type="OrthoDB" id="5094105at2759"/>
<reference evidence="1 2" key="1">
    <citation type="submission" date="2018-06" db="EMBL/GenBank/DDBJ databases">
        <title>Genome Sequence of the Brown Rot Fungal Pathogen Monilinia fructigena.</title>
        <authorList>
            <person name="Landi L."/>
            <person name="De Miccolis Angelini R.M."/>
            <person name="Pollastro S."/>
            <person name="Abate D."/>
            <person name="Faretra F."/>
            <person name="Romanazzi G."/>
        </authorList>
    </citation>
    <scope>NUCLEOTIDE SEQUENCE [LARGE SCALE GENOMIC DNA]</scope>
    <source>
        <strain evidence="1 2">Mfrg269</strain>
    </source>
</reference>
<proteinExistence type="predicted"/>
<protein>
    <recommendedName>
        <fullName evidence="3">Integrase catalytic domain-containing protein</fullName>
    </recommendedName>
</protein>
<dbReference type="Proteomes" id="UP000249056">
    <property type="component" value="Unassembled WGS sequence"/>
</dbReference>
<dbReference type="InterPro" id="IPR036397">
    <property type="entry name" value="RNaseH_sf"/>
</dbReference>
<gene>
    <name evidence="1" type="ORF">DID88_006384</name>
</gene>
<accession>A0A395IGC9</accession>
<dbReference type="Gene3D" id="3.30.420.10">
    <property type="entry name" value="Ribonuclease H-like superfamily/Ribonuclease H"/>
    <property type="match status" value="1"/>
</dbReference>
<dbReference type="PANTHER" id="PTHR34072">
    <property type="entry name" value="ENZYMATIC POLYPROTEIN-RELATED"/>
    <property type="match status" value="1"/>
</dbReference>
<evidence type="ECO:0000313" key="1">
    <source>
        <dbReference type="EMBL" id="RAL58393.1"/>
    </source>
</evidence>
<dbReference type="AlphaFoldDB" id="A0A395IGC9"/>
<name>A0A395IGC9_9HELO</name>
<dbReference type="InterPro" id="IPR012337">
    <property type="entry name" value="RNaseH-like_sf"/>
</dbReference>
<sequence>MLNQRQARWAEFLSGFNFRIIYRPGRKAVRPDALSRRAEDRPAYADPNDDRIKNRLQTILPERVFDTAAFKDIIQQANGDLDLTIAPMGMIIPDTDKPIDDLIDKAYESSELVNIMRTTLRNPSARHWPLSIRKDLRIALQDWLSAEELADRFIEKVYCLHGGTPPEHRIGQRLTIRLGVLEALIRTLINRFETIFPRSIPSPTVQTERINAMVEQYLRAFINFHQNDWPDWLPLAEFALNNTTSETTGISPFFANYGFHPRLGIEPSTPVPTEPIVSKKT</sequence>
<dbReference type="GO" id="GO:0003676">
    <property type="term" value="F:nucleic acid binding"/>
    <property type="evidence" value="ECO:0007669"/>
    <property type="project" value="InterPro"/>
</dbReference>
<evidence type="ECO:0000313" key="2">
    <source>
        <dbReference type="Proteomes" id="UP000249056"/>
    </source>
</evidence>